<organism evidence="2 3">
    <name type="scientific">Agrococcus casei LMG 22410</name>
    <dbReference type="NCBI Taxonomy" id="1255656"/>
    <lineage>
        <taxon>Bacteria</taxon>
        <taxon>Bacillati</taxon>
        <taxon>Actinomycetota</taxon>
        <taxon>Actinomycetes</taxon>
        <taxon>Micrococcales</taxon>
        <taxon>Microbacteriaceae</taxon>
        <taxon>Agrococcus</taxon>
    </lineage>
</organism>
<keyword evidence="1" id="KW-0812">Transmembrane</keyword>
<feature type="transmembrane region" description="Helical" evidence="1">
    <location>
        <begin position="137"/>
        <end position="157"/>
    </location>
</feature>
<dbReference type="GeneID" id="303172041"/>
<dbReference type="OrthoDB" id="4734452at2"/>
<dbReference type="InterPro" id="IPR033458">
    <property type="entry name" value="DUF5134"/>
</dbReference>
<evidence type="ECO:0000313" key="3">
    <source>
        <dbReference type="Proteomes" id="UP000195787"/>
    </source>
</evidence>
<feature type="transmembrane region" description="Helical" evidence="1">
    <location>
        <begin position="34"/>
        <end position="56"/>
    </location>
</feature>
<accession>A0A1R4F3G6</accession>
<name>A0A1R4F3G6_9MICO</name>
<keyword evidence="1" id="KW-1133">Transmembrane helix</keyword>
<gene>
    <name evidence="2" type="ORF">CZ674_02360</name>
</gene>
<proteinExistence type="predicted"/>
<evidence type="ECO:0000313" key="2">
    <source>
        <dbReference type="EMBL" id="SJM50469.1"/>
    </source>
</evidence>
<evidence type="ECO:0000256" key="1">
    <source>
        <dbReference type="SAM" id="Phobius"/>
    </source>
</evidence>
<sequence>MLSDPVLQWTLTLAFSATAAYATLRLFTDRKPLLIVGNALHLVMSLVMIAMCWPWWTVLPPLPQTLFFSAGTAWFGAIVLLQTRRRITRAAVGGHSAWHQVAHAGMMLAMVWMILAMPSGTDATMHAHHHGGLEPWAALTGVAITAALTTSGVLFLVELIRCLRGRTTWLGHTGDVASGTLMSFGMAAMCWPMITG</sequence>
<feature type="transmembrane region" description="Helical" evidence="1">
    <location>
        <begin position="62"/>
        <end position="81"/>
    </location>
</feature>
<dbReference type="Pfam" id="PF17197">
    <property type="entry name" value="DUF5134"/>
    <property type="match status" value="1"/>
</dbReference>
<keyword evidence="3" id="KW-1185">Reference proteome</keyword>
<feature type="transmembrane region" description="Helical" evidence="1">
    <location>
        <begin position="6"/>
        <end position="27"/>
    </location>
</feature>
<protein>
    <submittedName>
        <fullName evidence="2">Integral membrane protein</fullName>
    </submittedName>
</protein>
<dbReference type="Proteomes" id="UP000195787">
    <property type="component" value="Unassembled WGS sequence"/>
</dbReference>
<keyword evidence="1" id="KW-0472">Membrane</keyword>
<dbReference type="RefSeq" id="WP_051216734.1">
    <property type="nucleotide sequence ID" value="NZ_FUHU01000014.1"/>
</dbReference>
<reference evidence="2 3" key="1">
    <citation type="submission" date="2017-02" db="EMBL/GenBank/DDBJ databases">
        <authorList>
            <person name="Peterson S.W."/>
        </authorList>
    </citation>
    <scope>NUCLEOTIDE SEQUENCE [LARGE SCALE GENOMIC DNA]</scope>
    <source>
        <strain evidence="2 3">LMG 22410</strain>
    </source>
</reference>
<dbReference type="AlphaFoldDB" id="A0A1R4F3G6"/>
<dbReference type="EMBL" id="FUHU01000014">
    <property type="protein sequence ID" value="SJM50469.1"/>
    <property type="molecule type" value="Genomic_DNA"/>
</dbReference>
<feature type="transmembrane region" description="Helical" evidence="1">
    <location>
        <begin position="101"/>
        <end position="117"/>
    </location>
</feature>